<organism evidence="2 3">
    <name type="scientific">Basidiobolus ranarum</name>
    <dbReference type="NCBI Taxonomy" id="34480"/>
    <lineage>
        <taxon>Eukaryota</taxon>
        <taxon>Fungi</taxon>
        <taxon>Fungi incertae sedis</taxon>
        <taxon>Zoopagomycota</taxon>
        <taxon>Entomophthoromycotina</taxon>
        <taxon>Basidiobolomycetes</taxon>
        <taxon>Basidiobolales</taxon>
        <taxon>Basidiobolaceae</taxon>
        <taxon>Basidiobolus</taxon>
    </lineage>
</organism>
<accession>A0ABR2VXJ5</accession>
<feature type="region of interest" description="Disordered" evidence="1">
    <location>
        <begin position="1"/>
        <end position="21"/>
    </location>
</feature>
<name>A0ABR2VXJ5_9FUNG</name>
<keyword evidence="3" id="KW-1185">Reference proteome</keyword>
<evidence type="ECO:0000313" key="2">
    <source>
        <dbReference type="EMBL" id="KAK9709286.1"/>
    </source>
</evidence>
<evidence type="ECO:0000313" key="3">
    <source>
        <dbReference type="Proteomes" id="UP001479436"/>
    </source>
</evidence>
<comment type="caution">
    <text evidence="2">The sequence shown here is derived from an EMBL/GenBank/DDBJ whole genome shotgun (WGS) entry which is preliminary data.</text>
</comment>
<protein>
    <submittedName>
        <fullName evidence="2">Uncharacterized protein</fullName>
    </submittedName>
</protein>
<dbReference type="EMBL" id="JASJQH010007420">
    <property type="protein sequence ID" value="KAK9709286.1"/>
    <property type="molecule type" value="Genomic_DNA"/>
</dbReference>
<gene>
    <name evidence="2" type="ORF">K7432_009130</name>
</gene>
<evidence type="ECO:0000256" key="1">
    <source>
        <dbReference type="SAM" id="MobiDB-lite"/>
    </source>
</evidence>
<proteinExistence type="predicted"/>
<dbReference type="Proteomes" id="UP001479436">
    <property type="component" value="Unassembled WGS sequence"/>
</dbReference>
<reference evidence="2 3" key="1">
    <citation type="submission" date="2023-04" db="EMBL/GenBank/DDBJ databases">
        <title>Genome of Basidiobolus ranarum AG-B5.</title>
        <authorList>
            <person name="Stajich J.E."/>
            <person name="Carter-House D."/>
            <person name="Gryganskyi A."/>
        </authorList>
    </citation>
    <scope>NUCLEOTIDE SEQUENCE [LARGE SCALE GENOMIC DNA]</scope>
    <source>
        <strain evidence="2 3">AG-B5</strain>
    </source>
</reference>
<feature type="compositionally biased region" description="Polar residues" evidence="1">
    <location>
        <begin position="1"/>
        <end position="13"/>
    </location>
</feature>
<sequence length="73" mass="8193">MTKDNINIQIDSRSLSRESEPSWNAVTQKRVGESQVISAQADVDLVKLMREAAEAKYSSGHASPLPWDIEYDE</sequence>